<feature type="transmembrane region" description="Helical" evidence="2">
    <location>
        <begin position="86"/>
        <end position="111"/>
    </location>
</feature>
<reference evidence="4 5" key="1">
    <citation type="journal article" date="2015" name="Genome Announc.">
        <title>Expanding the biotechnology potential of lactobacilli through comparative genomics of 213 strains and associated genera.</title>
        <authorList>
            <person name="Sun Z."/>
            <person name="Harris H.M."/>
            <person name="McCann A."/>
            <person name="Guo C."/>
            <person name="Argimon S."/>
            <person name="Zhang W."/>
            <person name="Yang X."/>
            <person name="Jeffery I.B."/>
            <person name="Cooney J.C."/>
            <person name="Kagawa T.F."/>
            <person name="Liu W."/>
            <person name="Song Y."/>
            <person name="Salvetti E."/>
            <person name="Wrobel A."/>
            <person name="Rasinkangas P."/>
            <person name="Parkhill J."/>
            <person name="Rea M.C."/>
            <person name="O'Sullivan O."/>
            <person name="Ritari J."/>
            <person name="Douillard F.P."/>
            <person name="Paul Ross R."/>
            <person name="Yang R."/>
            <person name="Briner A.E."/>
            <person name="Felis G.E."/>
            <person name="de Vos W.M."/>
            <person name="Barrangou R."/>
            <person name="Klaenhammer T.R."/>
            <person name="Caufield P.W."/>
            <person name="Cui Y."/>
            <person name="Zhang H."/>
            <person name="O'Toole P.W."/>
        </authorList>
    </citation>
    <scope>NUCLEOTIDE SEQUENCE [LARGE SCALE GENOMIC DNA]</scope>
    <source>
        <strain evidence="4 5">DSM 21115</strain>
    </source>
</reference>
<feature type="transmembrane region" description="Helical" evidence="2">
    <location>
        <begin position="43"/>
        <end position="65"/>
    </location>
</feature>
<dbReference type="GO" id="GO:0006508">
    <property type="term" value="P:proteolysis"/>
    <property type="evidence" value="ECO:0007669"/>
    <property type="project" value="UniProtKB-KW"/>
</dbReference>
<dbReference type="RefSeq" id="WP_024626367.1">
    <property type="nucleotide sequence ID" value="NZ_AYGX02000016.1"/>
</dbReference>
<dbReference type="GO" id="GO:0004175">
    <property type="term" value="F:endopeptidase activity"/>
    <property type="evidence" value="ECO:0007669"/>
    <property type="project" value="UniProtKB-ARBA"/>
</dbReference>
<keyword evidence="2" id="KW-0472">Membrane</keyword>
<dbReference type="Proteomes" id="UP000050920">
    <property type="component" value="Unassembled WGS sequence"/>
</dbReference>
<feature type="transmembrane region" description="Helical" evidence="2">
    <location>
        <begin position="211"/>
        <end position="230"/>
    </location>
</feature>
<dbReference type="EMBL" id="AYGX02000016">
    <property type="protein sequence ID" value="KRO29220.1"/>
    <property type="molecule type" value="Genomic_DNA"/>
</dbReference>
<dbReference type="InterPro" id="IPR052710">
    <property type="entry name" value="CAAX_protease"/>
</dbReference>
<evidence type="ECO:0000256" key="2">
    <source>
        <dbReference type="SAM" id="Phobius"/>
    </source>
</evidence>
<feature type="transmembrane region" description="Helical" evidence="2">
    <location>
        <begin position="131"/>
        <end position="152"/>
    </location>
</feature>
<keyword evidence="2" id="KW-0812">Transmembrane</keyword>
<dbReference type="Pfam" id="PF02517">
    <property type="entry name" value="Rce1-like"/>
    <property type="match status" value="1"/>
</dbReference>
<dbReference type="InterPro" id="IPR003675">
    <property type="entry name" value="Rce1/LyrA-like_dom"/>
</dbReference>
<dbReference type="GO" id="GO:0080120">
    <property type="term" value="P:CAAX-box protein maturation"/>
    <property type="evidence" value="ECO:0007669"/>
    <property type="project" value="UniProtKB-ARBA"/>
</dbReference>
<keyword evidence="2" id="KW-1133">Transmembrane helix</keyword>
<organism evidence="4 5">
    <name type="scientific">Lactiplantibacillus fabifermentans DSM 21115</name>
    <dbReference type="NCBI Taxonomy" id="1413187"/>
    <lineage>
        <taxon>Bacteria</taxon>
        <taxon>Bacillati</taxon>
        <taxon>Bacillota</taxon>
        <taxon>Bacilli</taxon>
        <taxon>Lactobacillales</taxon>
        <taxon>Lactobacillaceae</taxon>
        <taxon>Lactiplantibacillus</taxon>
    </lineage>
</organism>
<evidence type="ECO:0000313" key="5">
    <source>
        <dbReference type="Proteomes" id="UP000050920"/>
    </source>
</evidence>
<comment type="caution">
    <text evidence="4">The sequence shown here is derived from an EMBL/GenBank/DDBJ whole genome shotgun (WGS) entry which is preliminary data.</text>
</comment>
<evidence type="ECO:0000259" key="3">
    <source>
        <dbReference type="Pfam" id="PF02517"/>
    </source>
</evidence>
<feature type="domain" description="CAAX prenyl protease 2/Lysostaphin resistance protein A-like" evidence="3">
    <location>
        <begin position="131"/>
        <end position="219"/>
    </location>
</feature>
<evidence type="ECO:0000256" key="1">
    <source>
        <dbReference type="ARBA" id="ARBA00009067"/>
    </source>
</evidence>
<gene>
    <name evidence="4" type="ORF">DY78_GL001271</name>
</gene>
<keyword evidence="4" id="KW-0645">Protease</keyword>
<dbReference type="PANTHER" id="PTHR36435">
    <property type="entry name" value="SLR1288 PROTEIN"/>
    <property type="match status" value="1"/>
</dbReference>
<evidence type="ECO:0000313" key="4">
    <source>
        <dbReference type="EMBL" id="KRO29220.1"/>
    </source>
</evidence>
<name>A0A0R2NU37_9LACO</name>
<keyword evidence="5" id="KW-1185">Reference proteome</keyword>
<dbReference type="AlphaFoldDB" id="A0A0R2NU37"/>
<proteinExistence type="inferred from homology"/>
<sequence length="231" mass="26085">MQAVDRGLSWLLRVTVTGALIIGVVIPPMLLRLINELSHTNDWFGWRIALVILYFAAFLVVIGLASVVTRHYTGEQRWRPMKREDLGIVLTGYLAIIVCESVFEIINRLVYHQTQTQNNAAIKSLMIGSPWAFWLMAFSAVFLTPIMEEMVFRGVLTNLFFKQEWLKILLSGLVFGSLHSSSTIPSFLIYVGMGLILASVYRLTGKLQDSILLHFLINFGAMSIIVYSLLT</sequence>
<comment type="similarity">
    <text evidence="1">Belongs to the UPF0177 family.</text>
</comment>
<keyword evidence="4" id="KW-0378">Hydrolase</keyword>
<accession>A0A0R2NU37</accession>
<protein>
    <submittedName>
        <fullName evidence="4">Membrane-bound protease, caax family</fullName>
    </submittedName>
</protein>
<feature type="transmembrane region" description="Helical" evidence="2">
    <location>
        <begin position="164"/>
        <end position="181"/>
    </location>
</feature>
<feature type="transmembrane region" description="Helical" evidence="2">
    <location>
        <begin position="12"/>
        <end position="31"/>
    </location>
</feature>
<dbReference type="PANTHER" id="PTHR36435:SF1">
    <property type="entry name" value="CAAX AMINO TERMINAL PROTEASE FAMILY PROTEIN"/>
    <property type="match status" value="1"/>
</dbReference>